<reference evidence="2" key="1">
    <citation type="submission" date="2018-05" db="EMBL/GenBank/DDBJ databases">
        <authorList>
            <person name="Lanie J.A."/>
            <person name="Ng W.-L."/>
            <person name="Kazmierczak K.M."/>
            <person name="Andrzejewski T.M."/>
            <person name="Davidsen T.M."/>
            <person name="Wayne K.J."/>
            <person name="Tettelin H."/>
            <person name="Glass J.I."/>
            <person name="Rusch D."/>
            <person name="Podicherti R."/>
            <person name="Tsui H.-C.T."/>
            <person name="Winkler M.E."/>
        </authorList>
    </citation>
    <scope>NUCLEOTIDE SEQUENCE</scope>
</reference>
<dbReference type="Pfam" id="PF00753">
    <property type="entry name" value="Lactamase_B"/>
    <property type="match status" value="1"/>
</dbReference>
<organism evidence="2">
    <name type="scientific">marine metagenome</name>
    <dbReference type="NCBI Taxonomy" id="408172"/>
    <lineage>
        <taxon>unclassified sequences</taxon>
        <taxon>metagenomes</taxon>
        <taxon>ecological metagenomes</taxon>
    </lineage>
</organism>
<feature type="non-terminal residue" evidence="2">
    <location>
        <position position="108"/>
    </location>
</feature>
<gene>
    <name evidence="2" type="ORF">METZ01_LOCUS294992</name>
</gene>
<proteinExistence type="predicted"/>
<dbReference type="AlphaFoldDB" id="A0A382M0D5"/>
<dbReference type="PANTHER" id="PTHR43084:SF1">
    <property type="entry name" value="PERSULFIDE DIOXYGENASE ETHE1, MITOCHONDRIAL"/>
    <property type="match status" value="1"/>
</dbReference>
<name>A0A382M0D5_9ZZZZ</name>
<dbReference type="InterPro" id="IPR051682">
    <property type="entry name" value="Mito_Persulfide_Diox"/>
</dbReference>
<accession>A0A382M0D5</accession>
<dbReference type="InterPro" id="IPR036866">
    <property type="entry name" value="RibonucZ/Hydroxyglut_hydro"/>
</dbReference>
<dbReference type="GO" id="GO:0050313">
    <property type="term" value="F:sulfur dioxygenase activity"/>
    <property type="evidence" value="ECO:0007669"/>
    <property type="project" value="TreeGrafter"/>
</dbReference>
<evidence type="ECO:0000259" key="1">
    <source>
        <dbReference type="Pfam" id="PF00753"/>
    </source>
</evidence>
<dbReference type="EMBL" id="UINC01090312">
    <property type="protein sequence ID" value="SVC42138.1"/>
    <property type="molecule type" value="Genomic_DNA"/>
</dbReference>
<dbReference type="SUPFAM" id="SSF56281">
    <property type="entry name" value="Metallo-hydrolase/oxidoreductase"/>
    <property type="match status" value="1"/>
</dbReference>
<dbReference type="Gene3D" id="3.60.15.10">
    <property type="entry name" value="Ribonuclease Z/Hydroxyacylglutathione hydrolase-like"/>
    <property type="match status" value="1"/>
</dbReference>
<dbReference type="InterPro" id="IPR001279">
    <property type="entry name" value="Metallo-B-lactamas"/>
</dbReference>
<dbReference type="GO" id="GO:0070813">
    <property type="term" value="P:hydrogen sulfide metabolic process"/>
    <property type="evidence" value="ECO:0007669"/>
    <property type="project" value="TreeGrafter"/>
</dbReference>
<evidence type="ECO:0000313" key="2">
    <source>
        <dbReference type="EMBL" id="SVC42138.1"/>
    </source>
</evidence>
<protein>
    <recommendedName>
        <fullName evidence="1">Metallo-beta-lactamase domain-containing protein</fullName>
    </recommendedName>
</protein>
<dbReference type="GO" id="GO:0006749">
    <property type="term" value="P:glutathione metabolic process"/>
    <property type="evidence" value="ECO:0007669"/>
    <property type="project" value="TreeGrafter"/>
</dbReference>
<sequence>MIFEQIANGGDRNLGYLIADESTRIAGAVDPSYAPERYLERSKETGLDLRYVICTHSHHDHVNGNDYLIEHAGVEVVMFRDAEYFFDITVEDGEIFKVGNLSLKIIHT</sequence>
<dbReference type="PANTHER" id="PTHR43084">
    <property type="entry name" value="PERSULFIDE DIOXYGENASE ETHE1"/>
    <property type="match status" value="1"/>
</dbReference>
<feature type="domain" description="Metallo-beta-lactamase" evidence="1">
    <location>
        <begin position="29"/>
        <end position="86"/>
    </location>
</feature>